<organism evidence="3 4">
    <name type="scientific">Clathrospora elynae</name>
    <dbReference type="NCBI Taxonomy" id="706981"/>
    <lineage>
        <taxon>Eukaryota</taxon>
        <taxon>Fungi</taxon>
        <taxon>Dikarya</taxon>
        <taxon>Ascomycota</taxon>
        <taxon>Pezizomycotina</taxon>
        <taxon>Dothideomycetes</taxon>
        <taxon>Pleosporomycetidae</taxon>
        <taxon>Pleosporales</taxon>
        <taxon>Diademaceae</taxon>
        <taxon>Clathrospora</taxon>
    </lineage>
</organism>
<dbReference type="AlphaFoldDB" id="A0A6A5SL26"/>
<accession>A0A6A5SL26</accession>
<feature type="transmembrane region" description="Helical" evidence="2">
    <location>
        <begin position="172"/>
        <end position="192"/>
    </location>
</feature>
<feature type="compositionally biased region" description="Polar residues" evidence="1">
    <location>
        <begin position="1"/>
        <end position="11"/>
    </location>
</feature>
<evidence type="ECO:0000256" key="2">
    <source>
        <dbReference type="SAM" id="Phobius"/>
    </source>
</evidence>
<reference evidence="3" key="1">
    <citation type="journal article" date="2020" name="Stud. Mycol.">
        <title>101 Dothideomycetes genomes: a test case for predicting lifestyles and emergence of pathogens.</title>
        <authorList>
            <person name="Haridas S."/>
            <person name="Albert R."/>
            <person name="Binder M."/>
            <person name="Bloem J."/>
            <person name="Labutti K."/>
            <person name="Salamov A."/>
            <person name="Andreopoulos B."/>
            <person name="Baker S."/>
            <person name="Barry K."/>
            <person name="Bills G."/>
            <person name="Bluhm B."/>
            <person name="Cannon C."/>
            <person name="Castanera R."/>
            <person name="Culley D."/>
            <person name="Daum C."/>
            <person name="Ezra D."/>
            <person name="Gonzalez J."/>
            <person name="Henrissat B."/>
            <person name="Kuo A."/>
            <person name="Liang C."/>
            <person name="Lipzen A."/>
            <person name="Lutzoni F."/>
            <person name="Magnuson J."/>
            <person name="Mondo S."/>
            <person name="Nolan M."/>
            <person name="Ohm R."/>
            <person name="Pangilinan J."/>
            <person name="Park H.-J."/>
            <person name="Ramirez L."/>
            <person name="Alfaro M."/>
            <person name="Sun H."/>
            <person name="Tritt A."/>
            <person name="Yoshinaga Y."/>
            <person name="Zwiers L.-H."/>
            <person name="Turgeon B."/>
            <person name="Goodwin S."/>
            <person name="Spatafora J."/>
            <person name="Crous P."/>
            <person name="Grigoriev I."/>
        </authorList>
    </citation>
    <scope>NUCLEOTIDE SEQUENCE</scope>
    <source>
        <strain evidence="3">CBS 161.51</strain>
    </source>
</reference>
<evidence type="ECO:0000256" key="1">
    <source>
        <dbReference type="SAM" id="MobiDB-lite"/>
    </source>
</evidence>
<feature type="region of interest" description="Disordered" evidence="1">
    <location>
        <begin position="1"/>
        <end position="51"/>
    </location>
</feature>
<sequence>MTSLIMTNDCHSPQVRADGAPAPNTDGCNGPAPDEQYPDAVHAPPSPLHQTPQSTAFTPNLFFSSYYGQISVFRPSDIVNPHNCDNITIDSMIYEEFLAKLSQQLGISLHEKDIFADIFGDRDVSLPLIKIPNGERWRGALRIFHTEGATTCYFHIFDARDRGAGRKGRRGCWGWFGRVVLWVMLAILVLWLEPALYAALKRVVAVQHMT</sequence>
<evidence type="ECO:0000313" key="3">
    <source>
        <dbReference type="EMBL" id="KAF1940853.1"/>
    </source>
</evidence>
<dbReference type="Proteomes" id="UP000800038">
    <property type="component" value="Unassembled WGS sequence"/>
</dbReference>
<evidence type="ECO:0000313" key="4">
    <source>
        <dbReference type="Proteomes" id="UP000800038"/>
    </source>
</evidence>
<proteinExistence type="predicted"/>
<protein>
    <submittedName>
        <fullName evidence="3">Uncharacterized protein</fullName>
    </submittedName>
</protein>
<gene>
    <name evidence="3" type="ORF">EJ02DRAFT_219495</name>
</gene>
<keyword evidence="2" id="KW-1133">Transmembrane helix</keyword>
<dbReference type="EMBL" id="ML976056">
    <property type="protein sequence ID" value="KAF1940853.1"/>
    <property type="molecule type" value="Genomic_DNA"/>
</dbReference>
<keyword evidence="2" id="KW-0472">Membrane</keyword>
<keyword evidence="2" id="KW-0812">Transmembrane</keyword>
<name>A0A6A5SL26_9PLEO</name>
<keyword evidence="4" id="KW-1185">Reference proteome</keyword>